<accession>A0ABU8BFH2</accession>
<gene>
    <name evidence="2" type="ORF">V1286_004823</name>
</gene>
<evidence type="ECO:0000313" key="2">
    <source>
        <dbReference type="EMBL" id="MEH2557294.1"/>
    </source>
</evidence>
<dbReference type="Proteomes" id="UP001364224">
    <property type="component" value="Unassembled WGS sequence"/>
</dbReference>
<evidence type="ECO:0008006" key="4">
    <source>
        <dbReference type="Google" id="ProtNLM"/>
    </source>
</evidence>
<evidence type="ECO:0000256" key="1">
    <source>
        <dbReference type="SAM" id="SignalP"/>
    </source>
</evidence>
<sequence length="101" mass="11178">MRKAHSALLALSLALVIAPEIAAAGGAFVVAPGFRGFAYAGGYGYARLYGHPFDDGYDFPFGYGEYAEYGPWAYRRDAACYALRRVWTGRGWRQRAVRICD</sequence>
<evidence type="ECO:0000313" key="3">
    <source>
        <dbReference type="Proteomes" id="UP001364224"/>
    </source>
</evidence>
<feature type="signal peptide" evidence="1">
    <location>
        <begin position="1"/>
        <end position="22"/>
    </location>
</feature>
<reference evidence="2 3" key="1">
    <citation type="submission" date="2024-02" db="EMBL/GenBank/DDBJ databases">
        <title>Adaptive strategies in a cosmopolitan and abundant soil bacterium.</title>
        <authorList>
            <person name="Carini P."/>
        </authorList>
    </citation>
    <scope>NUCLEOTIDE SEQUENCE [LARGE SCALE GENOMIC DNA]</scope>
    <source>
        <strain evidence="2 3">AZCC 1608</strain>
    </source>
</reference>
<dbReference type="RefSeq" id="WP_108514995.1">
    <property type="nucleotide sequence ID" value="NZ_JAZHRV010000001.1"/>
</dbReference>
<protein>
    <recommendedName>
        <fullName evidence="4">Sulfur globule protein</fullName>
    </recommendedName>
</protein>
<feature type="chain" id="PRO_5045922962" description="Sulfur globule protein" evidence="1">
    <location>
        <begin position="23"/>
        <end position="101"/>
    </location>
</feature>
<organism evidence="2 3">
    <name type="scientific">Bradyrhizobium algeriense</name>
    <dbReference type="NCBI Taxonomy" id="634784"/>
    <lineage>
        <taxon>Bacteria</taxon>
        <taxon>Pseudomonadati</taxon>
        <taxon>Pseudomonadota</taxon>
        <taxon>Alphaproteobacteria</taxon>
        <taxon>Hyphomicrobiales</taxon>
        <taxon>Nitrobacteraceae</taxon>
        <taxon>Bradyrhizobium</taxon>
    </lineage>
</organism>
<keyword evidence="1" id="KW-0732">Signal</keyword>
<keyword evidence="3" id="KW-1185">Reference proteome</keyword>
<proteinExistence type="predicted"/>
<dbReference type="EMBL" id="JAZHRV010000001">
    <property type="protein sequence ID" value="MEH2557294.1"/>
    <property type="molecule type" value="Genomic_DNA"/>
</dbReference>
<comment type="caution">
    <text evidence="2">The sequence shown here is derived from an EMBL/GenBank/DDBJ whole genome shotgun (WGS) entry which is preliminary data.</text>
</comment>
<name>A0ABU8BFH2_9BRAD</name>